<dbReference type="InterPro" id="IPR029058">
    <property type="entry name" value="AB_hydrolase_fold"/>
</dbReference>
<evidence type="ECO:0000259" key="4">
    <source>
        <dbReference type="Pfam" id="PF07167"/>
    </source>
</evidence>
<keyword evidence="6" id="KW-1185">Reference proteome</keyword>
<feature type="region of interest" description="Disordered" evidence="3">
    <location>
        <begin position="309"/>
        <end position="328"/>
    </location>
</feature>
<dbReference type="AlphaFoldDB" id="A0A7H8NGB8"/>
<evidence type="ECO:0000313" key="6">
    <source>
        <dbReference type="Proteomes" id="UP000509303"/>
    </source>
</evidence>
<accession>A0A7H8NGB8</accession>
<dbReference type="PANTHER" id="PTHR36837:SF5">
    <property type="entry name" value="POLY-3-HYDROXYBUTYRATE SYNTHASE"/>
    <property type="match status" value="1"/>
</dbReference>
<feature type="domain" description="Poly-beta-hydroxybutyrate polymerase N-terminal" evidence="4">
    <location>
        <begin position="49"/>
        <end position="218"/>
    </location>
</feature>
<dbReference type="GO" id="GO:0016787">
    <property type="term" value="F:hydrolase activity"/>
    <property type="evidence" value="ECO:0007669"/>
    <property type="project" value="UniProtKB-KW"/>
</dbReference>
<organism evidence="5 6">
    <name type="scientific">Streptomyces buecherae</name>
    <dbReference type="NCBI Taxonomy" id="2763006"/>
    <lineage>
        <taxon>Bacteria</taxon>
        <taxon>Bacillati</taxon>
        <taxon>Actinomycetota</taxon>
        <taxon>Actinomycetes</taxon>
        <taxon>Kitasatosporales</taxon>
        <taxon>Streptomycetaceae</taxon>
        <taxon>Streptomyces</taxon>
    </lineage>
</organism>
<feature type="region of interest" description="Disordered" evidence="3">
    <location>
        <begin position="519"/>
        <end position="548"/>
    </location>
</feature>
<feature type="compositionally biased region" description="Low complexity" evidence="3">
    <location>
        <begin position="527"/>
        <end position="548"/>
    </location>
</feature>
<dbReference type="InterPro" id="IPR051321">
    <property type="entry name" value="PHA/PHB_synthase"/>
</dbReference>
<reference evidence="5 6" key="1">
    <citation type="submission" date="2020-06" db="EMBL/GenBank/DDBJ databases">
        <title>Genome mining for natural products.</title>
        <authorList>
            <person name="Zhang B."/>
            <person name="Shi J."/>
            <person name="Ge H."/>
        </authorList>
    </citation>
    <scope>NUCLEOTIDE SEQUENCE [LARGE SCALE GENOMIC DNA]</scope>
    <source>
        <strain evidence="5 6">NA00687</strain>
    </source>
</reference>
<name>A0A7H8NGB8_9ACTN</name>
<dbReference type="PANTHER" id="PTHR36837">
    <property type="entry name" value="POLY(3-HYDROXYALKANOATE) POLYMERASE SUBUNIT PHAC"/>
    <property type="match status" value="1"/>
</dbReference>
<dbReference type="Proteomes" id="UP000509303">
    <property type="component" value="Chromosome"/>
</dbReference>
<dbReference type="RefSeq" id="WP_176165197.1">
    <property type="nucleotide sequence ID" value="NZ_CP054929.1"/>
</dbReference>
<dbReference type="GO" id="GO:0042619">
    <property type="term" value="P:poly-hydroxybutyrate biosynthetic process"/>
    <property type="evidence" value="ECO:0007669"/>
    <property type="project" value="InterPro"/>
</dbReference>
<dbReference type="InterPro" id="IPR010941">
    <property type="entry name" value="PhaC_N"/>
</dbReference>
<evidence type="ECO:0000256" key="1">
    <source>
        <dbReference type="ARBA" id="ARBA00022679"/>
    </source>
</evidence>
<feature type="region of interest" description="Disordered" evidence="3">
    <location>
        <begin position="476"/>
        <end position="495"/>
    </location>
</feature>
<dbReference type="Gene3D" id="3.40.50.1820">
    <property type="entry name" value="alpha/beta hydrolase"/>
    <property type="match status" value="1"/>
</dbReference>
<proteinExistence type="predicted"/>
<keyword evidence="5" id="KW-0378">Hydrolase</keyword>
<dbReference type="GO" id="GO:0016746">
    <property type="term" value="F:acyltransferase activity"/>
    <property type="evidence" value="ECO:0007669"/>
    <property type="project" value="UniProtKB-KW"/>
</dbReference>
<evidence type="ECO:0000256" key="2">
    <source>
        <dbReference type="ARBA" id="ARBA00023315"/>
    </source>
</evidence>
<sequence>MSPCGSEPNAYEDDFGSALGAWCGTTLAHVRAAMSYMPHPSAGPGPDPDDRRFQDPVWRSHPYHRHLLQAYLTWSRLALAAAGTPYVPARRRRQAQLFTQLLTEALAPTNFLPSNPAALRLARDTRGRSLMRGAGNFLDDVLRRGGRPTKVPPDTYRLGENLAATPGRVVYRNELMEVLQYEPQTVEVRRVPLLLIPAWVNKFYIFDLAPGRSLVEWAVREGFTVFAISLRDPAPDQSRLGLEEYFLRAPLRALEIVGEITGERRAHLVGVCAGGMLAASAAAWFAAAEETGAASLTLLASALDYAPSESATTEPSTRNSTSTGDTAKTSEAELSLLTRLLSNRRGLVDGRKVSLLFDLLRAQDTIWQPLTSGWLLGERPRPFDIWAWSEDVIDVPRDLFGQTLRLARDNTLAGGRLRIGQRPIDLSTVAQDAFVVAGVRDHIISWETVYRSARLLGGDVSFHLVPSGHVGSIINPPRPGATYRTGRGALPTDPREWTARCSTERESWWVAWSRWLADRSGPRVPSRAPGSARHPAGAPAPGRYVRPR</sequence>
<evidence type="ECO:0000313" key="5">
    <source>
        <dbReference type="EMBL" id="QKW53491.1"/>
    </source>
</evidence>
<gene>
    <name evidence="5" type="ORF">HUT08_32520</name>
</gene>
<evidence type="ECO:0000256" key="3">
    <source>
        <dbReference type="SAM" id="MobiDB-lite"/>
    </source>
</evidence>
<keyword evidence="1" id="KW-0808">Transferase</keyword>
<protein>
    <submittedName>
        <fullName evidence="5">Alpha/beta fold hydrolase</fullName>
    </submittedName>
</protein>
<dbReference type="SUPFAM" id="SSF53474">
    <property type="entry name" value="alpha/beta-Hydrolases"/>
    <property type="match status" value="1"/>
</dbReference>
<keyword evidence="2" id="KW-0012">Acyltransferase</keyword>
<dbReference type="Pfam" id="PF07167">
    <property type="entry name" value="PhaC_N"/>
    <property type="match status" value="1"/>
</dbReference>
<dbReference type="EMBL" id="CP054929">
    <property type="protein sequence ID" value="QKW53491.1"/>
    <property type="molecule type" value="Genomic_DNA"/>
</dbReference>